<dbReference type="HOGENOM" id="CLU_1560104_0_0_4"/>
<sequence>MEAEKRSVFVSDRIIATVDFIKWTSTFGEDAIKQMETPVSGVRLTSALLHLFGMVRGEHFPMLTMQESEAPWLAHLPLQMALVGYGDGVILVTAEHTIFEQPFPSIGVDIFIPHEYRNEFAAARMMGFCHVTESGPTPINKAIPVYTRERYERERRTLPRGAVETSLFSGV</sequence>
<dbReference type="KEGG" id="bvi:Bcep1808_7409"/>
<reference evidence="1 2" key="1">
    <citation type="submission" date="2007-03" db="EMBL/GenBank/DDBJ databases">
        <title>Complete sequence of plasmid pBVIE03 of Burkholderia vietnamiensis G4.</title>
        <authorList>
            <consortium name="US DOE Joint Genome Institute"/>
            <person name="Copeland A."/>
            <person name="Lucas S."/>
            <person name="Lapidus A."/>
            <person name="Barry K."/>
            <person name="Detter J.C."/>
            <person name="Glavina del Rio T."/>
            <person name="Hammon N."/>
            <person name="Israni S."/>
            <person name="Dalin E."/>
            <person name="Tice H."/>
            <person name="Pitluck S."/>
            <person name="Chain P."/>
            <person name="Malfatti S."/>
            <person name="Shin M."/>
            <person name="Vergez L."/>
            <person name="Schmutz J."/>
            <person name="Larimer F."/>
            <person name="Land M."/>
            <person name="Hauser L."/>
            <person name="Kyrpides N."/>
            <person name="Tiedje J."/>
            <person name="Richardson P."/>
        </authorList>
    </citation>
    <scope>NUCLEOTIDE SEQUENCE [LARGE SCALE GENOMIC DNA]</scope>
    <source>
        <strain evidence="2">G4 / LMG 22486</strain>
        <plasmid evidence="1 2">pBVIE03</plasmid>
    </source>
</reference>
<evidence type="ECO:0000313" key="1">
    <source>
        <dbReference type="EMBL" id="ABO60286.1"/>
    </source>
</evidence>
<gene>
    <name evidence="1" type="ordered locus">Bcep1808_7409</name>
</gene>
<dbReference type="EMBL" id="CP000619">
    <property type="protein sequence ID" value="ABO60286.1"/>
    <property type="molecule type" value="Genomic_DNA"/>
</dbReference>
<dbReference type="Proteomes" id="UP000002287">
    <property type="component" value="Plasmid pBVIE03"/>
</dbReference>
<proteinExistence type="predicted"/>
<geneLocation type="plasmid" evidence="1 2">
    <name>pBVIE03</name>
</geneLocation>
<organism evidence="1 2">
    <name type="scientific">Burkholderia vietnamiensis (strain G4 / LMG 22486)</name>
    <name type="common">Burkholderia cepacia (strain R1808)</name>
    <dbReference type="NCBI Taxonomy" id="269482"/>
    <lineage>
        <taxon>Bacteria</taxon>
        <taxon>Pseudomonadati</taxon>
        <taxon>Pseudomonadota</taxon>
        <taxon>Betaproteobacteria</taxon>
        <taxon>Burkholderiales</taxon>
        <taxon>Burkholderiaceae</taxon>
        <taxon>Burkholderia</taxon>
        <taxon>Burkholderia cepacia complex</taxon>
    </lineage>
</organism>
<protein>
    <submittedName>
        <fullName evidence="1">Uncharacterized protein</fullName>
    </submittedName>
</protein>
<keyword evidence="1" id="KW-0614">Plasmid</keyword>
<name>A4JVI3_BURVG</name>
<evidence type="ECO:0000313" key="2">
    <source>
        <dbReference type="Proteomes" id="UP000002287"/>
    </source>
</evidence>
<accession>A4JVI3</accession>
<dbReference type="AlphaFoldDB" id="A4JVI3"/>